<name>A0ABZ2UP82_9CYAN</name>
<evidence type="ECO:0000313" key="3">
    <source>
        <dbReference type="EMBL" id="WZB87182.1"/>
    </source>
</evidence>
<dbReference type="EC" id="2.4.-.-" evidence="3"/>
<evidence type="ECO:0000256" key="1">
    <source>
        <dbReference type="ARBA" id="ARBA00022676"/>
    </source>
</evidence>
<gene>
    <name evidence="3" type="ORF">WJM97_17605</name>
</gene>
<protein>
    <submittedName>
        <fullName evidence="3">Glycosyltransferase family 4 protein</fullName>
        <ecNumber evidence="3">2.4.-.-</ecNumber>
    </submittedName>
</protein>
<dbReference type="SUPFAM" id="SSF53756">
    <property type="entry name" value="UDP-Glycosyltransferase/glycogen phosphorylase"/>
    <property type="match status" value="1"/>
</dbReference>
<dbReference type="PANTHER" id="PTHR12526">
    <property type="entry name" value="GLYCOSYLTRANSFERASE"/>
    <property type="match status" value="1"/>
</dbReference>
<dbReference type="Proteomes" id="UP001483337">
    <property type="component" value="Chromosome"/>
</dbReference>
<evidence type="ECO:0000256" key="2">
    <source>
        <dbReference type="ARBA" id="ARBA00022679"/>
    </source>
</evidence>
<dbReference type="EMBL" id="CP150886">
    <property type="protein sequence ID" value="WZB87182.1"/>
    <property type="molecule type" value="Genomic_DNA"/>
</dbReference>
<dbReference type="GO" id="GO:0016757">
    <property type="term" value="F:glycosyltransferase activity"/>
    <property type="evidence" value="ECO:0007669"/>
    <property type="project" value="UniProtKB-KW"/>
</dbReference>
<evidence type="ECO:0000313" key="4">
    <source>
        <dbReference type="Proteomes" id="UP001483337"/>
    </source>
</evidence>
<dbReference type="Pfam" id="PF13692">
    <property type="entry name" value="Glyco_trans_1_4"/>
    <property type="match status" value="1"/>
</dbReference>
<keyword evidence="1 3" id="KW-0328">Glycosyltransferase</keyword>
<keyword evidence="2 3" id="KW-0808">Transferase</keyword>
<accession>A0ABZ2UP82</accession>
<dbReference type="CDD" id="cd03801">
    <property type="entry name" value="GT4_PimA-like"/>
    <property type="match status" value="1"/>
</dbReference>
<reference evidence="3 4" key="1">
    <citation type="submission" date="2024-04" db="EMBL/GenBank/DDBJ databases">
        <title>Okeanomitos corallinicola gen. &amp; sp. nov. (Nostocales, Cyanobacteria), a new toxic marine heterocyst-forming cyanobacterium from a coral reef.</title>
        <authorList>
            <person name="Li H."/>
            <person name="Li R."/>
            <person name="Kang J."/>
            <person name="Hii K.S."/>
            <person name="Mohamed H.F."/>
            <person name="Xu X."/>
            <person name="Luo Z."/>
        </authorList>
    </citation>
    <scope>NUCLEOTIDE SEQUENCE [LARGE SCALE GENOMIC DNA]</scope>
    <source>
        <strain evidence="3 4">TIOX110</strain>
    </source>
</reference>
<proteinExistence type="predicted"/>
<dbReference type="PANTHER" id="PTHR12526:SF510">
    <property type="entry name" value="D-INOSITOL 3-PHOSPHATE GLYCOSYLTRANSFERASE"/>
    <property type="match status" value="1"/>
</dbReference>
<organism evidence="3 4">
    <name type="scientific">Okeanomitos corallinicola TIOX110</name>
    <dbReference type="NCBI Taxonomy" id="3133117"/>
    <lineage>
        <taxon>Bacteria</taxon>
        <taxon>Bacillati</taxon>
        <taxon>Cyanobacteriota</taxon>
        <taxon>Cyanophyceae</taxon>
        <taxon>Nostocales</taxon>
        <taxon>Aphanizomenonaceae</taxon>
        <taxon>Okeanomitos</taxon>
    </lineage>
</organism>
<dbReference type="Gene3D" id="3.40.50.2000">
    <property type="entry name" value="Glycogen Phosphorylase B"/>
    <property type="match status" value="2"/>
</dbReference>
<keyword evidence="4" id="KW-1185">Reference proteome</keyword>
<sequence>MRAKIKVVFYSILPSPYQIDLFSALSQCSEIDLTVYYFEPACADSPWPEKPLQSYEHILPGFHLAWGLSRFHFNWHLPSTTQADVVVLNGYMNLTTQILLRLQAKKVPCVFWGEKMVASSQGIKGTIQKYLAQILNHCSAIAAIGKIAQQDYQQRFPNKLIFNIPYYCDLTNFSKNCPPRPRNPITILFCGQMIARKGVDILLEAFNNLIQSGCDARLLLVGREAELPQLLKTLPEKTCQKIEYAGFQSPENLPQFFHQADLFVLPSRYDGWGVVVNQAIGAGLPVICSDGVGAGHDLIKPGENGDIFPNGNLEKLTAILINYLRHSDKIKLASLESIQKATELSPAIGAKKWVDVFEKLTKIG</sequence>
<dbReference type="RefSeq" id="WP_353930096.1">
    <property type="nucleotide sequence ID" value="NZ_CP150886.1"/>
</dbReference>